<feature type="compositionally biased region" description="Basic and acidic residues" evidence="1">
    <location>
        <begin position="257"/>
        <end position="277"/>
    </location>
</feature>
<name>A0A1A9ZT09_GLOPL</name>
<dbReference type="VEuPathDB" id="VectorBase:GPAI024009"/>
<reference evidence="3" key="1">
    <citation type="submission" date="2014-03" db="EMBL/GenBank/DDBJ databases">
        <authorList>
            <person name="Aksoy S."/>
            <person name="Warren W."/>
            <person name="Wilson R.K."/>
        </authorList>
    </citation>
    <scope>NUCLEOTIDE SEQUENCE [LARGE SCALE GENOMIC DNA]</scope>
    <source>
        <strain evidence="3">IAEA</strain>
    </source>
</reference>
<dbReference type="EnsemblMetazoa" id="GPAI024009-RA">
    <property type="protein sequence ID" value="GPAI024009-PA"/>
    <property type="gene ID" value="GPAI024009"/>
</dbReference>
<dbReference type="AlphaFoldDB" id="A0A1A9ZT09"/>
<evidence type="ECO:0000313" key="3">
    <source>
        <dbReference type="Proteomes" id="UP000092445"/>
    </source>
</evidence>
<evidence type="ECO:0000313" key="2">
    <source>
        <dbReference type="EnsemblMetazoa" id="GPAI024009-PA"/>
    </source>
</evidence>
<feature type="region of interest" description="Disordered" evidence="1">
    <location>
        <begin position="237"/>
        <end position="277"/>
    </location>
</feature>
<organism evidence="2 3">
    <name type="scientific">Glossina pallidipes</name>
    <name type="common">Tsetse fly</name>
    <dbReference type="NCBI Taxonomy" id="7398"/>
    <lineage>
        <taxon>Eukaryota</taxon>
        <taxon>Metazoa</taxon>
        <taxon>Ecdysozoa</taxon>
        <taxon>Arthropoda</taxon>
        <taxon>Hexapoda</taxon>
        <taxon>Insecta</taxon>
        <taxon>Pterygota</taxon>
        <taxon>Neoptera</taxon>
        <taxon>Endopterygota</taxon>
        <taxon>Diptera</taxon>
        <taxon>Brachycera</taxon>
        <taxon>Muscomorpha</taxon>
        <taxon>Hippoboscoidea</taxon>
        <taxon>Glossinidae</taxon>
        <taxon>Glossina</taxon>
    </lineage>
</organism>
<protein>
    <submittedName>
        <fullName evidence="2">Uncharacterized protein</fullName>
    </submittedName>
</protein>
<evidence type="ECO:0000256" key="1">
    <source>
        <dbReference type="SAM" id="MobiDB-lite"/>
    </source>
</evidence>
<proteinExistence type="predicted"/>
<keyword evidence="3" id="KW-1185">Reference proteome</keyword>
<dbReference type="Proteomes" id="UP000092445">
    <property type="component" value="Unassembled WGS sequence"/>
</dbReference>
<accession>A0A1A9ZT09</accession>
<feature type="region of interest" description="Disordered" evidence="1">
    <location>
        <begin position="143"/>
        <end position="181"/>
    </location>
</feature>
<reference evidence="2" key="2">
    <citation type="submission" date="2020-05" db="UniProtKB">
        <authorList>
            <consortium name="EnsemblMetazoa"/>
        </authorList>
    </citation>
    <scope>IDENTIFICATION</scope>
    <source>
        <strain evidence="2">IAEA</strain>
    </source>
</reference>
<feature type="compositionally biased region" description="Polar residues" evidence="1">
    <location>
        <begin position="143"/>
        <end position="154"/>
    </location>
</feature>
<feature type="compositionally biased region" description="Polar residues" evidence="1">
    <location>
        <begin position="171"/>
        <end position="181"/>
    </location>
</feature>
<sequence>MRKTLTDQSPAHTRVRKDNDFASLMLKKVKTSDLPLKERFTTISSERTNVFKRQRQSYSPEYKLQSVVVPRTNLLKRLDEKFEIKSNNLAKASTSRSSPSIKWSTRLSKYLDIGASGKHMGAHHAQPFVSIKSRLGESRNIRTNKTSSKGSITTCPKRHRDTRRKAEQNNKRYCNQSGSNYMRSRHDLSNLYMRSVVCVQNKHTQEIPNVHKVAHQRGKLNKDRYKDTQKNQQICKYKGNVNHSQQSNQKAKRKPSITKEDLDKELDHLNKREDKAT</sequence>